<feature type="non-terminal residue" evidence="1">
    <location>
        <position position="66"/>
    </location>
</feature>
<protein>
    <submittedName>
        <fullName evidence="1">Uncharacterized protein</fullName>
    </submittedName>
</protein>
<dbReference type="EMBL" id="UINC01195716">
    <property type="protein sequence ID" value="SVE12410.1"/>
    <property type="molecule type" value="Genomic_DNA"/>
</dbReference>
<gene>
    <name evidence="1" type="ORF">METZ01_LOCUS465264</name>
</gene>
<evidence type="ECO:0000313" key="1">
    <source>
        <dbReference type="EMBL" id="SVE12410.1"/>
    </source>
</evidence>
<accession>A0A383AXZ7</accession>
<name>A0A383AXZ7_9ZZZZ</name>
<organism evidence="1">
    <name type="scientific">marine metagenome</name>
    <dbReference type="NCBI Taxonomy" id="408172"/>
    <lineage>
        <taxon>unclassified sequences</taxon>
        <taxon>metagenomes</taxon>
        <taxon>ecological metagenomes</taxon>
    </lineage>
</organism>
<proteinExistence type="predicted"/>
<dbReference type="AlphaFoldDB" id="A0A383AXZ7"/>
<sequence>MVGNAWVGVVGEWGVRSLRGPRSDPWTITTEGSVDNPPTSLVAKRMLAHSHQRLWRRCERILMPAS</sequence>
<reference evidence="1" key="1">
    <citation type="submission" date="2018-05" db="EMBL/GenBank/DDBJ databases">
        <authorList>
            <person name="Lanie J.A."/>
            <person name="Ng W.-L."/>
            <person name="Kazmierczak K.M."/>
            <person name="Andrzejewski T.M."/>
            <person name="Davidsen T.M."/>
            <person name="Wayne K.J."/>
            <person name="Tettelin H."/>
            <person name="Glass J.I."/>
            <person name="Rusch D."/>
            <person name="Podicherti R."/>
            <person name="Tsui H.-C.T."/>
            <person name="Winkler M.E."/>
        </authorList>
    </citation>
    <scope>NUCLEOTIDE SEQUENCE</scope>
</reference>